<dbReference type="Proteomes" id="UP001386955">
    <property type="component" value="Unassembled WGS sequence"/>
</dbReference>
<accession>A0AAN9SLN6</accession>
<sequence length="73" mass="8510">MRRKENQTLWIHFPVNFEAVPLSTFSCSEWFFPYSSLFTLNHLFFGSLTLLKTGHPFPSIPSVTGFLWVQNIT</sequence>
<organism evidence="1 2">
    <name type="scientific">Psophocarpus tetragonolobus</name>
    <name type="common">Winged bean</name>
    <name type="synonym">Dolichos tetragonolobus</name>
    <dbReference type="NCBI Taxonomy" id="3891"/>
    <lineage>
        <taxon>Eukaryota</taxon>
        <taxon>Viridiplantae</taxon>
        <taxon>Streptophyta</taxon>
        <taxon>Embryophyta</taxon>
        <taxon>Tracheophyta</taxon>
        <taxon>Spermatophyta</taxon>
        <taxon>Magnoliopsida</taxon>
        <taxon>eudicotyledons</taxon>
        <taxon>Gunneridae</taxon>
        <taxon>Pentapetalae</taxon>
        <taxon>rosids</taxon>
        <taxon>fabids</taxon>
        <taxon>Fabales</taxon>
        <taxon>Fabaceae</taxon>
        <taxon>Papilionoideae</taxon>
        <taxon>50 kb inversion clade</taxon>
        <taxon>NPAAA clade</taxon>
        <taxon>indigoferoid/millettioid clade</taxon>
        <taxon>Phaseoleae</taxon>
        <taxon>Psophocarpus</taxon>
    </lineage>
</organism>
<evidence type="ECO:0000313" key="2">
    <source>
        <dbReference type="Proteomes" id="UP001386955"/>
    </source>
</evidence>
<reference evidence="1 2" key="1">
    <citation type="submission" date="2024-01" db="EMBL/GenBank/DDBJ databases">
        <title>The genomes of 5 underutilized Papilionoideae crops provide insights into root nodulation and disease resistanc.</title>
        <authorList>
            <person name="Jiang F."/>
        </authorList>
    </citation>
    <scope>NUCLEOTIDE SEQUENCE [LARGE SCALE GENOMIC DNA]</scope>
    <source>
        <strain evidence="1">DUOXIRENSHENG_FW03</strain>
        <tissue evidence="1">Leaves</tissue>
    </source>
</reference>
<dbReference type="AlphaFoldDB" id="A0AAN9SLN6"/>
<keyword evidence="2" id="KW-1185">Reference proteome</keyword>
<gene>
    <name evidence="1" type="ORF">VNO78_11561</name>
</gene>
<comment type="caution">
    <text evidence="1">The sequence shown here is derived from an EMBL/GenBank/DDBJ whole genome shotgun (WGS) entry which is preliminary data.</text>
</comment>
<proteinExistence type="predicted"/>
<name>A0AAN9SLN6_PSOTE</name>
<protein>
    <submittedName>
        <fullName evidence="1">Uncharacterized protein</fullName>
    </submittedName>
</protein>
<evidence type="ECO:0000313" key="1">
    <source>
        <dbReference type="EMBL" id="KAK7400355.1"/>
    </source>
</evidence>
<dbReference type="EMBL" id="JAYMYS010000003">
    <property type="protein sequence ID" value="KAK7400355.1"/>
    <property type="molecule type" value="Genomic_DNA"/>
</dbReference>